<sequence>MVLQQKTEAKLWGWANANAKVEVKTSWNKKTYKTTADANGNWLLKINTPAAGGPFQISISDGEVLTLKNILIGEVWFCSGQSNMEMPVKGFPRQPTKGGNSVIAKANPKVPIRMFLADSKEGKFIKQFSKKPQTDCQGQWLDNSSENVANASATAYFFAQYVQEVLDVPVGIIVSSLGGSMVESWMSREAISAFKEVDLSVLDNDTEIKKPNSTACVNFNAKINPFTNFTIKGFLWYQGESNKNNADLYAKLMPAFVKDLRSRWDIGEFPFYYVQIAPYNYDGADKTSAARLREVQTQHITDIPNSGMITTLDIGSPQFIHPVNKETVGERLALWALGATYGKKGFGYAPPIFKSMEIKEAKIYIDFKNADQGISPMWTPLKGFEIAGEDKIFYPANAEIETSTTRLAVSSEKVAKPVAVRYAFKNYAEASIFGITGIPVAPFRTDDWPLQ</sequence>
<accession>A0A4P6YJ68</accession>
<protein>
    <submittedName>
        <fullName evidence="3">Sialate O-acetylesterase</fullName>
    </submittedName>
</protein>
<dbReference type="OrthoDB" id="9816001at2"/>
<dbReference type="Pfam" id="PF03629">
    <property type="entry name" value="SASA"/>
    <property type="match status" value="1"/>
</dbReference>
<feature type="domain" description="Sialate O-acetylesterase" evidence="2">
    <location>
        <begin position="74"/>
        <end position="321"/>
    </location>
</feature>
<dbReference type="EMBL" id="CP037933">
    <property type="protein sequence ID" value="QBN20573.1"/>
    <property type="molecule type" value="Genomic_DNA"/>
</dbReference>
<dbReference type="Proteomes" id="UP000291124">
    <property type="component" value="Chromosome"/>
</dbReference>
<evidence type="ECO:0000259" key="2">
    <source>
        <dbReference type="Pfam" id="PF03629"/>
    </source>
</evidence>
<dbReference type="GO" id="GO:0005975">
    <property type="term" value="P:carbohydrate metabolic process"/>
    <property type="evidence" value="ECO:0007669"/>
    <property type="project" value="TreeGrafter"/>
</dbReference>
<keyword evidence="4" id="KW-1185">Reference proteome</keyword>
<dbReference type="AlphaFoldDB" id="A0A4P6YJ68"/>
<gene>
    <name evidence="3" type="ORF">E1750_03435</name>
</gene>
<dbReference type="InterPro" id="IPR036514">
    <property type="entry name" value="SGNH_hydro_sf"/>
</dbReference>
<name>A0A4P6YJ68_9FLAO</name>
<reference evidence="4" key="1">
    <citation type="submission" date="2019-03" db="EMBL/GenBank/DDBJ databases">
        <title>Flavobacterium sp.</title>
        <authorList>
            <person name="Kim H."/>
        </authorList>
    </citation>
    <scope>NUCLEOTIDE SEQUENCE [LARGE SCALE GENOMIC DNA]</scope>
    <source>
        <strain evidence="4">GS13</strain>
    </source>
</reference>
<evidence type="ECO:0000256" key="1">
    <source>
        <dbReference type="ARBA" id="ARBA00022801"/>
    </source>
</evidence>
<dbReference type="InterPro" id="IPR039329">
    <property type="entry name" value="SIAE"/>
</dbReference>
<keyword evidence="1" id="KW-0378">Hydrolase</keyword>
<dbReference type="InterPro" id="IPR013783">
    <property type="entry name" value="Ig-like_fold"/>
</dbReference>
<dbReference type="KEGG" id="fnk:E1750_03435"/>
<proteinExistence type="predicted"/>
<dbReference type="Gene3D" id="3.40.50.1110">
    <property type="entry name" value="SGNH hydrolase"/>
    <property type="match status" value="1"/>
</dbReference>
<dbReference type="SUPFAM" id="SSF52266">
    <property type="entry name" value="SGNH hydrolase"/>
    <property type="match status" value="1"/>
</dbReference>
<dbReference type="PANTHER" id="PTHR22901">
    <property type="entry name" value="SIALATE O-ACETYLESTERASE"/>
    <property type="match status" value="1"/>
</dbReference>
<dbReference type="InterPro" id="IPR005181">
    <property type="entry name" value="SASA"/>
</dbReference>
<evidence type="ECO:0000313" key="4">
    <source>
        <dbReference type="Proteomes" id="UP000291124"/>
    </source>
</evidence>
<dbReference type="Gene3D" id="2.60.40.10">
    <property type="entry name" value="Immunoglobulins"/>
    <property type="match status" value="1"/>
</dbReference>
<organism evidence="3 4">
    <name type="scientific">Flavobacterium nackdongense</name>
    <dbReference type="NCBI Taxonomy" id="2547394"/>
    <lineage>
        <taxon>Bacteria</taxon>
        <taxon>Pseudomonadati</taxon>
        <taxon>Bacteroidota</taxon>
        <taxon>Flavobacteriia</taxon>
        <taxon>Flavobacteriales</taxon>
        <taxon>Flavobacteriaceae</taxon>
        <taxon>Flavobacterium</taxon>
    </lineage>
</organism>
<dbReference type="GO" id="GO:0001681">
    <property type="term" value="F:sialate O-acetylesterase activity"/>
    <property type="evidence" value="ECO:0007669"/>
    <property type="project" value="InterPro"/>
</dbReference>
<dbReference type="PANTHER" id="PTHR22901:SF0">
    <property type="entry name" value="SIALATE O-ACETYLESTERASE"/>
    <property type="match status" value="1"/>
</dbReference>
<evidence type="ECO:0000313" key="3">
    <source>
        <dbReference type="EMBL" id="QBN20573.1"/>
    </source>
</evidence>